<dbReference type="Proteomes" id="UP000468420">
    <property type="component" value="Unassembled WGS sequence"/>
</dbReference>
<protein>
    <recommendedName>
        <fullName evidence="3">DUF551 domain-containing protein</fullName>
    </recommendedName>
</protein>
<reference evidence="1 2" key="1">
    <citation type="submission" date="2018-08" db="EMBL/GenBank/DDBJ databases">
        <title>Complete genomic analysis of a Citrobacter pasteurii isolated from cockles (Cerastoderma edule) containing a new chromosomic qnrB allele.</title>
        <authorList>
            <person name="Rodrigues A."/>
            <person name="Baptista T."/>
            <person name="Quesada A."/>
            <person name="Campos M.J."/>
        </authorList>
    </citation>
    <scope>NUCLEOTIDE SEQUENCE [LARGE SCALE GENOMIC DNA]</scope>
    <source>
        <strain evidence="1 2">BA18</strain>
    </source>
</reference>
<name>A0A6N6K9I3_9ENTR</name>
<dbReference type="EMBL" id="QRDC01000002">
    <property type="protein sequence ID" value="KAA1280218.1"/>
    <property type="molecule type" value="Genomic_DNA"/>
</dbReference>
<evidence type="ECO:0000313" key="1">
    <source>
        <dbReference type="EMBL" id="KAA1280218.1"/>
    </source>
</evidence>
<organism evidence="1 2">
    <name type="scientific">Citrobacter pasteurii</name>
    <dbReference type="NCBI Taxonomy" id="1563222"/>
    <lineage>
        <taxon>Bacteria</taxon>
        <taxon>Pseudomonadati</taxon>
        <taxon>Pseudomonadota</taxon>
        <taxon>Gammaproteobacteria</taxon>
        <taxon>Enterobacterales</taxon>
        <taxon>Enterobacteriaceae</taxon>
        <taxon>Citrobacter</taxon>
    </lineage>
</organism>
<accession>A0A6N6K9I3</accession>
<evidence type="ECO:0000313" key="2">
    <source>
        <dbReference type="Proteomes" id="UP000468420"/>
    </source>
</evidence>
<comment type="caution">
    <text evidence="1">The sequence shown here is derived from an EMBL/GenBank/DDBJ whole genome shotgun (WGS) entry which is preliminary data.</text>
</comment>
<evidence type="ECO:0008006" key="3">
    <source>
        <dbReference type="Google" id="ProtNLM"/>
    </source>
</evidence>
<sequence>MTTNNHPAHGPVSPDRLHQISEILSKAAAQSDGGNLGYAMADAVKVIDELLAIPETLPCPVLLEPGLKFGKGVQTRFVLSALRRRADYYAELEAMTPEQRAEHDAGIAEFKSMLGASKRDSFKMPEELLSAMEEVLRISDRDHEAWHKARNGIASCRDAMLQAGNHTEQRLDMVERYGDDNKIVAGNSPVTPDGYVLVPKELSCAMDDAAWEAYHETRSMSDIWAALLAAATQQEVTSARVHPARNE</sequence>
<proteinExistence type="predicted"/>
<gene>
    <name evidence="1" type="ORF">DXF85_02760</name>
</gene>
<dbReference type="RefSeq" id="WP_149691270.1">
    <property type="nucleotide sequence ID" value="NZ_QRDC01000002.1"/>
</dbReference>
<dbReference type="AlphaFoldDB" id="A0A6N6K9I3"/>